<comment type="subcellular location">
    <subcellularLocation>
        <location evidence="6">Cytoplasm</location>
    </subcellularLocation>
</comment>
<dbReference type="InterPro" id="IPR018948">
    <property type="entry name" value="GTP-bd_TrmE_N"/>
</dbReference>
<accession>A0ABT0TTS9</accession>
<dbReference type="NCBIfam" id="TIGR00231">
    <property type="entry name" value="small_GTP"/>
    <property type="match status" value="1"/>
</dbReference>
<comment type="caution">
    <text evidence="9">The sequence shown here is derived from an EMBL/GenBank/DDBJ whole genome shotgun (WGS) entry which is preliminary data.</text>
</comment>
<dbReference type="EC" id="3.6.-.-" evidence="6"/>
<comment type="subunit">
    <text evidence="6">Homodimer. Heterotetramer of two MnmE and two MnmG subunits.</text>
</comment>
<feature type="binding site" evidence="6">
    <location>
        <position position="461"/>
    </location>
    <ligand>
        <name>(6S)-5-formyl-5,6,7,8-tetrahydrofolate</name>
        <dbReference type="ChEBI" id="CHEBI:57457"/>
    </ligand>
</feature>
<comment type="cofactor">
    <cofactor evidence="6">
        <name>K(+)</name>
        <dbReference type="ChEBI" id="CHEBI:29103"/>
    </cofactor>
    <text evidence="6">Binds 1 potassium ion per subunit.</text>
</comment>
<dbReference type="CDD" id="cd14858">
    <property type="entry name" value="TrmE_N"/>
    <property type="match status" value="1"/>
</dbReference>
<evidence type="ECO:0000256" key="4">
    <source>
        <dbReference type="ARBA" id="ARBA00022958"/>
    </source>
</evidence>
<evidence type="ECO:0000313" key="9">
    <source>
        <dbReference type="EMBL" id="MCL9819334.1"/>
    </source>
</evidence>
<feature type="binding site" evidence="6">
    <location>
        <begin position="249"/>
        <end position="255"/>
    </location>
    <ligand>
        <name>GTP</name>
        <dbReference type="ChEBI" id="CHEBI:37565"/>
    </ligand>
</feature>
<feature type="binding site" evidence="6">
    <location>
        <begin position="338"/>
        <end position="341"/>
    </location>
    <ligand>
        <name>GTP</name>
        <dbReference type="ChEBI" id="CHEBI:37565"/>
    </ligand>
</feature>
<keyword evidence="6" id="KW-0479">Metal-binding</keyword>
<comment type="function">
    <text evidence="6">Exhibits a very high intrinsic GTPase hydrolysis rate. Involved in the addition of a carboxymethylaminomethyl (cmnm) group at the wobble position (U34) of certain tRNAs, forming tRNA-cmnm(5)s(2)U34.</text>
</comment>
<dbReference type="InterPro" id="IPR027266">
    <property type="entry name" value="TrmE/GcvT-like"/>
</dbReference>
<dbReference type="Gene3D" id="1.20.120.430">
    <property type="entry name" value="tRNA modification GTPase MnmE domain 2"/>
    <property type="match status" value="1"/>
</dbReference>
<keyword evidence="10" id="KW-1185">Reference proteome</keyword>
<dbReference type="Pfam" id="PF12631">
    <property type="entry name" value="MnmE_helical"/>
    <property type="match status" value="1"/>
</dbReference>
<dbReference type="Gene3D" id="3.30.1360.120">
    <property type="entry name" value="Probable tRNA modification gtpase trme, domain 1"/>
    <property type="match status" value="1"/>
</dbReference>
<proteinExistence type="inferred from homology"/>
<dbReference type="RefSeq" id="WP_250603994.1">
    <property type="nucleotide sequence ID" value="NZ_JAMOKX010000003.1"/>
</dbReference>
<dbReference type="InterPro" id="IPR027417">
    <property type="entry name" value="P-loop_NTPase"/>
</dbReference>
<feature type="binding site" evidence="6">
    <location>
        <position position="255"/>
    </location>
    <ligand>
        <name>Mg(2+)</name>
        <dbReference type="ChEBI" id="CHEBI:18420"/>
    </ligand>
</feature>
<keyword evidence="6" id="KW-0378">Hydrolase</keyword>
<feature type="binding site" evidence="6">
    <location>
        <position position="254"/>
    </location>
    <ligand>
        <name>K(+)</name>
        <dbReference type="ChEBI" id="CHEBI:29103"/>
    </ligand>
</feature>
<organism evidence="9 10">
    <name type="scientific">Helicobacter colisuis</name>
    <dbReference type="NCBI Taxonomy" id="2949739"/>
    <lineage>
        <taxon>Bacteria</taxon>
        <taxon>Pseudomonadati</taxon>
        <taxon>Campylobacterota</taxon>
        <taxon>Epsilonproteobacteria</taxon>
        <taxon>Campylobacterales</taxon>
        <taxon>Helicobacteraceae</taxon>
        <taxon>Helicobacter</taxon>
    </lineage>
</organism>
<dbReference type="PROSITE" id="PS51709">
    <property type="entry name" value="G_TRME"/>
    <property type="match status" value="1"/>
</dbReference>
<evidence type="ECO:0000256" key="5">
    <source>
        <dbReference type="ARBA" id="ARBA00023134"/>
    </source>
</evidence>
<dbReference type="InterPro" id="IPR025867">
    <property type="entry name" value="MnmE_helical"/>
</dbReference>
<dbReference type="InterPro" id="IPR031168">
    <property type="entry name" value="G_TrmE"/>
</dbReference>
<feature type="binding site" evidence="6">
    <location>
        <position position="230"/>
    </location>
    <ligand>
        <name>K(+)</name>
        <dbReference type="ChEBI" id="CHEBI:29103"/>
    </ligand>
</feature>
<dbReference type="InterPro" id="IPR006073">
    <property type="entry name" value="GTP-bd"/>
</dbReference>
<evidence type="ECO:0000256" key="6">
    <source>
        <dbReference type="HAMAP-Rule" id="MF_00379"/>
    </source>
</evidence>
<comment type="caution">
    <text evidence="6">Lacks conserved residue(s) required for the propagation of feature annotation.</text>
</comment>
<feature type="binding site" evidence="6">
    <location>
        <position position="234"/>
    </location>
    <ligand>
        <name>Mg(2+)</name>
        <dbReference type="ChEBI" id="CHEBI:18420"/>
    </ligand>
</feature>
<evidence type="ECO:0000259" key="8">
    <source>
        <dbReference type="PROSITE" id="PS51709"/>
    </source>
</evidence>
<keyword evidence="2 6" id="KW-0819">tRNA processing</keyword>
<name>A0ABT0TTS9_9HELI</name>
<dbReference type="EMBL" id="JAMOKX010000003">
    <property type="protein sequence ID" value="MCL9819334.1"/>
    <property type="molecule type" value="Genomic_DNA"/>
</dbReference>
<gene>
    <name evidence="6 9" type="primary">mnmE</name>
    <name evidence="6" type="synonym">trmE</name>
    <name evidence="9" type="ORF">NCR95_03995</name>
</gene>
<dbReference type="Pfam" id="PF10396">
    <property type="entry name" value="TrmE_N"/>
    <property type="match status" value="1"/>
</dbReference>
<feature type="binding site" evidence="6">
    <location>
        <position position="25"/>
    </location>
    <ligand>
        <name>(6S)-5-formyl-5,6,7,8-tetrahydrofolate</name>
        <dbReference type="ChEBI" id="CHEBI:57457"/>
    </ligand>
</feature>
<dbReference type="InterPro" id="IPR004520">
    <property type="entry name" value="GTPase_MnmE"/>
</dbReference>
<dbReference type="InterPro" id="IPR005225">
    <property type="entry name" value="Small_GTP-bd"/>
</dbReference>
<dbReference type="SUPFAM" id="SSF52540">
    <property type="entry name" value="P-loop containing nucleoside triphosphate hydrolases"/>
    <property type="match status" value="1"/>
</dbReference>
<dbReference type="Proteomes" id="UP001057522">
    <property type="component" value="Unassembled WGS sequence"/>
</dbReference>
<dbReference type="Pfam" id="PF01926">
    <property type="entry name" value="MMR_HSR1"/>
    <property type="match status" value="1"/>
</dbReference>
<dbReference type="CDD" id="cd04164">
    <property type="entry name" value="trmE"/>
    <property type="match status" value="1"/>
</dbReference>
<dbReference type="NCBIfam" id="TIGR00450">
    <property type="entry name" value="mnmE_trmE_thdF"/>
    <property type="match status" value="1"/>
</dbReference>
<keyword evidence="6" id="KW-0460">Magnesium</keyword>
<feature type="binding site" evidence="6">
    <location>
        <position position="85"/>
    </location>
    <ligand>
        <name>(6S)-5-formyl-5,6,7,8-tetrahydrofolate</name>
        <dbReference type="ChEBI" id="CHEBI:57457"/>
    </ligand>
</feature>
<protein>
    <recommendedName>
        <fullName evidence="6">tRNA modification GTPase MnmE</fullName>
        <ecNumber evidence="6">3.6.-.-</ecNumber>
    </recommendedName>
</protein>
<comment type="similarity">
    <text evidence="1 6 7">Belongs to the TRAFAC class TrmE-Era-EngA-EngB-Septin-like GTPase superfamily. TrmE GTPase family.</text>
</comment>
<keyword evidence="5 6" id="KW-0342">GTP-binding</keyword>
<dbReference type="PANTHER" id="PTHR42714">
    <property type="entry name" value="TRNA MODIFICATION GTPASE GTPBP3"/>
    <property type="match status" value="1"/>
</dbReference>
<feature type="binding site" evidence="6">
    <location>
        <position position="251"/>
    </location>
    <ligand>
        <name>K(+)</name>
        <dbReference type="ChEBI" id="CHEBI:29103"/>
    </ligand>
</feature>
<evidence type="ECO:0000256" key="2">
    <source>
        <dbReference type="ARBA" id="ARBA00022694"/>
    </source>
</evidence>
<reference evidence="9" key="1">
    <citation type="submission" date="2022-06" db="EMBL/GenBank/DDBJ databases">
        <title>Helicobacter colisuis sp. nov.</title>
        <authorList>
            <person name="Papic B."/>
            <person name="Gruntar I."/>
        </authorList>
    </citation>
    <scope>NUCLEOTIDE SEQUENCE</scope>
    <source>
        <strain evidence="9">11154-15</strain>
    </source>
</reference>
<evidence type="ECO:0000313" key="10">
    <source>
        <dbReference type="Proteomes" id="UP001057522"/>
    </source>
</evidence>
<keyword evidence="4 6" id="KW-0630">Potassium</keyword>
<dbReference type="InterPro" id="IPR027368">
    <property type="entry name" value="MnmE_dom2"/>
</dbReference>
<feature type="binding site" evidence="6">
    <location>
        <begin position="274"/>
        <end position="277"/>
    </location>
    <ligand>
        <name>GTP</name>
        <dbReference type="ChEBI" id="CHEBI:37565"/>
    </ligand>
</feature>
<keyword evidence="3 6" id="KW-0547">Nucleotide-binding</keyword>
<feature type="binding site" evidence="6">
    <location>
        <position position="124"/>
    </location>
    <ligand>
        <name>(6S)-5-formyl-5,6,7,8-tetrahydrofolate</name>
        <dbReference type="ChEBI" id="CHEBI:57457"/>
    </ligand>
</feature>
<evidence type="ECO:0000256" key="7">
    <source>
        <dbReference type="RuleBase" id="RU003313"/>
    </source>
</evidence>
<dbReference type="HAMAP" id="MF_00379">
    <property type="entry name" value="GTPase_MnmE"/>
    <property type="match status" value="1"/>
</dbReference>
<evidence type="ECO:0000256" key="1">
    <source>
        <dbReference type="ARBA" id="ARBA00011043"/>
    </source>
</evidence>
<keyword evidence="6" id="KW-0963">Cytoplasm</keyword>
<feature type="domain" description="TrmE-type G" evidence="8">
    <location>
        <begin position="220"/>
        <end position="413"/>
    </location>
</feature>
<evidence type="ECO:0000256" key="3">
    <source>
        <dbReference type="ARBA" id="ARBA00022741"/>
    </source>
</evidence>
<feature type="binding site" evidence="6">
    <location>
        <position position="249"/>
    </location>
    <ligand>
        <name>K(+)</name>
        <dbReference type="ChEBI" id="CHEBI:29103"/>
    </ligand>
</feature>
<dbReference type="Gene3D" id="3.40.50.300">
    <property type="entry name" value="P-loop containing nucleotide triphosphate hydrolases"/>
    <property type="match status" value="1"/>
</dbReference>
<feature type="binding site" evidence="6">
    <location>
        <begin position="230"/>
        <end position="235"/>
    </location>
    <ligand>
        <name>GTP</name>
        <dbReference type="ChEBI" id="CHEBI:37565"/>
    </ligand>
</feature>
<sequence length="461" mass="51735">MNSNINQTIVAPATTYGKSSLNVIRLSGQDSLLIASKLAKINPNCLKVRHAKLTKIYFQDGELLDECILIYFKAPNSYTTEDVIEFQCHGSTFIAQSILEECIKLGARLAKPGEFTKRAFLGGRIDLSQAQAIAKLIESSNANAHKMLMRHLNGEMHSFCENLRKNLLTLLAHSEVFIDYADEELPQDLMKNLLNKLDSTLLTLQNLLEQSIQKKSIFEGYKLCIIGKPNVGKSSLLNALLHEDRAIVSDIAGTTRDSIEENFTLEGHLLRLIDTAGIRQSQDIIEAKGIERSLQKAEQSDILIALFDSSRPLEEEDLKIIEILKTHQDSKKIIVLLNKADLKGSFDFQILAPFNPLNLCLKDDNITSSNSLLSHFKSHLISLLNSQENSQMLLLISQYQFQAIQECIQALYDSKLPLANGELELFSFHINEALKALASITKPYEYSQMLDVMFNDFCLGK</sequence>
<dbReference type="PANTHER" id="PTHR42714:SF2">
    <property type="entry name" value="TRNA MODIFICATION GTPASE GTPBP3, MITOCHONDRIAL"/>
    <property type="match status" value="1"/>
</dbReference>